<sequence>DSYFPVTTLSVGEILRGISVATNRDVAADVLNKSEKMDEIMWQLITIYFDMPPTQFIPAFMLKLMNRIVSELQFPQLFSFSDLSESRDRKKWIDFFSCVLCFLQFKSHFKVADEIYKGAIARKNRYSELCNLVSKREDEFTTRQAEIMALQEAIRKVKIHCEEATSRYRKLDNEHSGLRQQVSSMQDDLSRRVENTDRLRLENAELEAECEKSSKNILENVDSLTRFIPKIKAQLDEVEVEMHVLFERRTNLFERTTEFHHYEALLDKLNLDDFYVLLDKYVSLKQQVKTLQQQFDQTASELEAKRIEKENLSRSLSEMQNDMMRQKLLLAKKKKAIQTNSKCGAKDLAALEREAAELQETVNKSQRTLTLTEEQIKLGHAENDRLDQQLAQADKLAGHLAEIHKKLRTFK</sequence>
<dbReference type="RefSeq" id="XP_009169342.1">
    <property type="nucleotide sequence ID" value="XM_009171078.1"/>
</dbReference>
<dbReference type="CTD" id="20328077"/>
<dbReference type="GeneID" id="20328077"/>
<dbReference type="OrthoDB" id="6244208at2759"/>
<keyword evidence="1" id="KW-0175">Coiled coil</keyword>
<name>A0A074ZMF7_OPIVI</name>
<reference evidence="2 3" key="1">
    <citation type="submission" date="2013-11" db="EMBL/GenBank/DDBJ databases">
        <title>Opisthorchis viverrini - life in the bile duct.</title>
        <authorList>
            <person name="Young N.D."/>
            <person name="Nagarajan N."/>
            <person name="Lin S.J."/>
            <person name="Korhonen P.K."/>
            <person name="Jex A.R."/>
            <person name="Hall R.S."/>
            <person name="Safavi-Hemami H."/>
            <person name="Kaewkong W."/>
            <person name="Bertrand D."/>
            <person name="Gao S."/>
            <person name="Seet Q."/>
            <person name="Wongkham S."/>
            <person name="Teh B.T."/>
            <person name="Wongkham C."/>
            <person name="Intapan P.M."/>
            <person name="Maleewong W."/>
            <person name="Yang X."/>
            <person name="Hu M."/>
            <person name="Wang Z."/>
            <person name="Hofmann A."/>
            <person name="Sternberg P.W."/>
            <person name="Tan P."/>
            <person name="Wang J."/>
            <person name="Gasser R.B."/>
        </authorList>
    </citation>
    <scope>NUCLEOTIDE SEQUENCE [LARGE SCALE GENOMIC DNA]</scope>
</reference>
<dbReference type="KEGG" id="ovi:T265_13910"/>
<organism evidence="2 3">
    <name type="scientific">Opisthorchis viverrini</name>
    <name type="common">Southeast Asian liver fluke</name>
    <dbReference type="NCBI Taxonomy" id="6198"/>
    <lineage>
        <taxon>Eukaryota</taxon>
        <taxon>Metazoa</taxon>
        <taxon>Spiralia</taxon>
        <taxon>Lophotrochozoa</taxon>
        <taxon>Platyhelminthes</taxon>
        <taxon>Trematoda</taxon>
        <taxon>Digenea</taxon>
        <taxon>Opisthorchiida</taxon>
        <taxon>Opisthorchiata</taxon>
        <taxon>Opisthorchiidae</taxon>
        <taxon>Opisthorchis</taxon>
    </lineage>
</organism>
<evidence type="ECO:0000256" key="1">
    <source>
        <dbReference type="SAM" id="Coils"/>
    </source>
</evidence>
<feature type="non-terminal residue" evidence="2">
    <location>
        <position position="1"/>
    </location>
</feature>
<feature type="coiled-coil region" evidence="1">
    <location>
        <begin position="281"/>
        <end position="322"/>
    </location>
</feature>
<evidence type="ECO:0000313" key="3">
    <source>
        <dbReference type="Proteomes" id="UP000054324"/>
    </source>
</evidence>
<dbReference type="Gene3D" id="1.20.5.340">
    <property type="match status" value="1"/>
</dbReference>
<feature type="coiled-coil region" evidence="1">
    <location>
        <begin position="154"/>
        <end position="221"/>
    </location>
</feature>
<evidence type="ECO:0000313" key="2">
    <source>
        <dbReference type="EMBL" id="KER26952.1"/>
    </source>
</evidence>
<dbReference type="EMBL" id="KL596735">
    <property type="protein sequence ID" value="KER26952.1"/>
    <property type="molecule type" value="Genomic_DNA"/>
</dbReference>
<dbReference type="Proteomes" id="UP000054324">
    <property type="component" value="Unassembled WGS sequence"/>
</dbReference>
<proteinExistence type="predicted"/>
<keyword evidence="3" id="KW-1185">Reference proteome</keyword>
<dbReference type="AlphaFoldDB" id="A0A074ZMF7"/>
<gene>
    <name evidence="2" type="ORF">T265_13910</name>
</gene>
<protein>
    <submittedName>
        <fullName evidence="2">Uncharacterized protein</fullName>
    </submittedName>
</protein>
<accession>A0A074ZMF7</accession>
<feature type="coiled-coil region" evidence="1">
    <location>
        <begin position="348"/>
        <end position="375"/>
    </location>
</feature>